<evidence type="ECO:0008006" key="3">
    <source>
        <dbReference type="Google" id="ProtNLM"/>
    </source>
</evidence>
<name>A0AAD7U4U9_9STRA</name>
<dbReference type="EMBL" id="JAQMWT010000679">
    <property type="protein sequence ID" value="KAJ8598280.1"/>
    <property type="molecule type" value="Genomic_DNA"/>
</dbReference>
<protein>
    <recommendedName>
        <fullName evidence="3">Stc1 domain-containing protein</fullName>
    </recommendedName>
</protein>
<keyword evidence="2" id="KW-1185">Reference proteome</keyword>
<comment type="caution">
    <text evidence="1">The sequence shown here is derived from an EMBL/GenBank/DDBJ whole genome shotgun (WGS) entry which is preliminary data.</text>
</comment>
<reference evidence="1" key="1">
    <citation type="submission" date="2023-01" db="EMBL/GenBank/DDBJ databases">
        <title>Metagenome sequencing of chrysophaentin producing Chrysophaeum taylorii.</title>
        <authorList>
            <person name="Davison J."/>
            <person name="Bewley C."/>
        </authorList>
    </citation>
    <scope>NUCLEOTIDE SEQUENCE</scope>
    <source>
        <strain evidence="1">NIES-1699</strain>
    </source>
</reference>
<sequence>MKNIYEGVSHAGVAVSNWAGDFECSVCKRKRLIANEFSKKMQEKRRKDPTAALKCKQCVDAEAKAEQAKAAAKGPADGEQHTCSACAKKIPASRFTKPQLKKGPGKQRCVDCVAKAQEEEATAGQADKAARLAEAKREAERADVSGSAAEKLAASAKVAALEGELVTGLRPTVVGRGRGRGRGRARR</sequence>
<evidence type="ECO:0000313" key="2">
    <source>
        <dbReference type="Proteomes" id="UP001230188"/>
    </source>
</evidence>
<proteinExistence type="predicted"/>
<gene>
    <name evidence="1" type="ORF">CTAYLR_006006</name>
</gene>
<organism evidence="1 2">
    <name type="scientific">Chrysophaeum taylorii</name>
    <dbReference type="NCBI Taxonomy" id="2483200"/>
    <lineage>
        <taxon>Eukaryota</taxon>
        <taxon>Sar</taxon>
        <taxon>Stramenopiles</taxon>
        <taxon>Ochrophyta</taxon>
        <taxon>Pelagophyceae</taxon>
        <taxon>Pelagomonadales</taxon>
        <taxon>Pelagomonadaceae</taxon>
        <taxon>Chrysophaeum</taxon>
    </lineage>
</organism>
<dbReference type="Proteomes" id="UP001230188">
    <property type="component" value="Unassembled WGS sequence"/>
</dbReference>
<evidence type="ECO:0000313" key="1">
    <source>
        <dbReference type="EMBL" id="KAJ8598280.1"/>
    </source>
</evidence>
<accession>A0AAD7U4U9</accession>
<dbReference type="AlphaFoldDB" id="A0AAD7U4U9"/>